<keyword evidence="2" id="KW-1185">Reference proteome</keyword>
<dbReference type="Proteomes" id="UP000308671">
    <property type="component" value="Unassembled WGS sequence"/>
</dbReference>
<name>A0A4S8QLY7_9HELO</name>
<protein>
    <submittedName>
        <fullName evidence="1">Uncharacterized protein</fullName>
    </submittedName>
</protein>
<organism evidence="1 2">
    <name type="scientific">Botrytis galanthina</name>
    <dbReference type="NCBI Taxonomy" id="278940"/>
    <lineage>
        <taxon>Eukaryota</taxon>
        <taxon>Fungi</taxon>
        <taxon>Dikarya</taxon>
        <taxon>Ascomycota</taxon>
        <taxon>Pezizomycotina</taxon>
        <taxon>Leotiomycetes</taxon>
        <taxon>Helotiales</taxon>
        <taxon>Sclerotiniaceae</taxon>
        <taxon>Botrytis</taxon>
    </lineage>
</organism>
<gene>
    <name evidence="1" type="ORF">BGAL_0465g00020</name>
</gene>
<evidence type="ECO:0000313" key="2">
    <source>
        <dbReference type="Proteomes" id="UP000308671"/>
    </source>
</evidence>
<dbReference type="OrthoDB" id="3563264at2759"/>
<comment type="caution">
    <text evidence="1">The sequence shown here is derived from an EMBL/GenBank/DDBJ whole genome shotgun (WGS) entry which is preliminary data.</text>
</comment>
<evidence type="ECO:0000313" key="1">
    <source>
        <dbReference type="EMBL" id="THV45640.1"/>
    </source>
</evidence>
<dbReference type="AlphaFoldDB" id="A0A4S8QLY7"/>
<sequence>MDHISALSFPLRPVLQPDAYSVEPGSDLYKSGLPLSSVTMLQAMDKGLMDMALSIFQINERRAWSKSPLNLLDQSTGLEKISNILFSMSPTTLRAAIYCSLHSLWKNPKARLPRNHQVNLSGNNQEIERPVIYALVHCSPAGLAPTKVQILDCISEMEQYINKWHEGSLEWDAADNLASEIDHFKYRSWSSGASANGKWKKGLHPRRFACTTGAREQIGEFCRSIRARLSRIPDDEESKTKPLPWTVVYIGYTGKEAMRAYQHERHETGGPVIPYENGGMNGTLGGPVALETRAKSISNQGWQNATRALVNQGVFDANNSLVKEQQNNQKLHQLKLHNLVLLFFTVGVTLELLHFAEHTTHEQIYDHTPNQLEVSVIQIVHPTHPENSKRKLPVDLKDQMPVPSTDGERPKVARHHAFIPSYHKLQLVCLESRKLGAYADSLCHVLRFEQWIAESIPSEQ</sequence>
<accession>A0A4S8QLY7</accession>
<dbReference type="EMBL" id="PQXL01000464">
    <property type="protein sequence ID" value="THV45640.1"/>
    <property type="molecule type" value="Genomic_DNA"/>
</dbReference>
<reference evidence="1 2" key="1">
    <citation type="submission" date="2017-12" db="EMBL/GenBank/DDBJ databases">
        <title>Comparative genomics of Botrytis spp.</title>
        <authorList>
            <person name="Valero-Jimenez C.A."/>
            <person name="Tapia P."/>
            <person name="Veloso J."/>
            <person name="Silva-Moreno E."/>
            <person name="Staats M."/>
            <person name="Valdes J.H."/>
            <person name="Van Kan J.A.L."/>
        </authorList>
    </citation>
    <scope>NUCLEOTIDE SEQUENCE [LARGE SCALE GENOMIC DNA]</scope>
    <source>
        <strain evidence="1 2">MUCL435</strain>
    </source>
</reference>
<proteinExistence type="predicted"/>